<dbReference type="Pfam" id="PF19290">
    <property type="entry name" value="PmbA_TldD_2nd"/>
    <property type="match status" value="1"/>
</dbReference>
<dbReference type="Gene3D" id="3.30.2290.10">
    <property type="entry name" value="PmbA/TldD superfamily"/>
    <property type="match status" value="1"/>
</dbReference>
<organism evidence="5 6">
    <name type="scientific">Thermoclostridium stercorarium subsp. thermolacticum DSM 2910</name>
    <dbReference type="NCBI Taxonomy" id="1121336"/>
    <lineage>
        <taxon>Bacteria</taxon>
        <taxon>Bacillati</taxon>
        <taxon>Bacillota</taxon>
        <taxon>Clostridia</taxon>
        <taxon>Eubacteriales</taxon>
        <taxon>Oscillospiraceae</taxon>
        <taxon>Thermoclostridium</taxon>
    </lineage>
</organism>
<dbReference type="RefSeq" id="WP_015357778.1">
    <property type="nucleotide sequence ID" value="NZ_CP014672.1"/>
</dbReference>
<evidence type="ECO:0000259" key="4">
    <source>
        <dbReference type="Pfam" id="PF19290"/>
    </source>
</evidence>
<gene>
    <name evidence="5" type="ORF">CSTERTH_00230</name>
</gene>
<proteinExistence type="inferred from homology"/>
<dbReference type="EMBL" id="CP014672">
    <property type="protein sequence ID" value="ANW97570.1"/>
    <property type="molecule type" value="Genomic_DNA"/>
</dbReference>
<evidence type="ECO:0000313" key="6">
    <source>
        <dbReference type="Proteomes" id="UP000092971"/>
    </source>
</evidence>
<accession>A0A1B1Y9W9</accession>
<dbReference type="AlphaFoldDB" id="A0A1B1Y9W9"/>
<dbReference type="InterPro" id="IPR035068">
    <property type="entry name" value="TldD/PmbA_N"/>
</dbReference>
<evidence type="ECO:0000256" key="1">
    <source>
        <dbReference type="ARBA" id="ARBA00005836"/>
    </source>
</evidence>
<dbReference type="Pfam" id="PF19289">
    <property type="entry name" value="PmbA_TldD_3rd"/>
    <property type="match status" value="1"/>
</dbReference>
<dbReference type="InterPro" id="IPR045570">
    <property type="entry name" value="Metalloprtase-TldD/E_cen_dom"/>
</dbReference>
<reference evidence="5 6" key="1">
    <citation type="submission" date="2016-02" db="EMBL/GenBank/DDBJ databases">
        <title>Comparison of Clostridium stercorarium subspecies using comparative genomics and transcriptomics.</title>
        <authorList>
            <person name="Schellenberg J."/>
            <person name="Thallinger G."/>
            <person name="Levin D.B."/>
            <person name="Zhang X."/>
            <person name="Alvare G."/>
            <person name="Fristensky B."/>
            <person name="Sparling R."/>
        </authorList>
    </citation>
    <scope>NUCLEOTIDE SEQUENCE [LARGE SCALE GENOMIC DNA]</scope>
    <source>
        <strain evidence="5 6">DSM 2910</strain>
    </source>
</reference>
<dbReference type="GO" id="GO:0006508">
    <property type="term" value="P:proteolysis"/>
    <property type="evidence" value="ECO:0007669"/>
    <property type="project" value="InterPro"/>
</dbReference>
<protein>
    <submittedName>
        <fullName evidence="5">TldD/PmbA family protein</fullName>
    </submittedName>
</protein>
<dbReference type="Pfam" id="PF01523">
    <property type="entry name" value="PmbA_TldD_1st"/>
    <property type="match status" value="1"/>
</dbReference>
<name>A0A1B1Y9W9_THEST</name>
<feature type="domain" description="Metalloprotease TldD/E C-terminal" evidence="3">
    <location>
        <begin position="225"/>
        <end position="456"/>
    </location>
</feature>
<dbReference type="InterPro" id="IPR047657">
    <property type="entry name" value="PmbA"/>
</dbReference>
<evidence type="ECO:0000259" key="3">
    <source>
        <dbReference type="Pfam" id="PF19289"/>
    </source>
</evidence>
<dbReference type="Proteomes" id="UP000092971">
    <property type="component" value="Chromosome"/>
</dbReference>
<dbReference type="OrthoDB" id="9803618at2"/>
<dbReference type="InterPro" id="IPR002510">
    <property type="entry name" value="Metalloprtase-TldD/E_N"/>
</dbReference>
<dbReference type="InterPro" id="IPR045569">
    <property type="entry name" value="Metalloprtase-TldD/E_C"/>
</dbReference>
<comment type="similarity">
    <text evidence="1">Belongs to the peptidase U62 family.</text>
</comment>
<feature type="domain" description="Metalloprotease TldD/E N-terminal" evidence="2">
    <location>
        <begin position="21"/>
        <end position="81"/>
    </location>
</feature>
<feature type="domain" description="Metalloprotease TldD/E central" evidence="4">
    <location>
        <begin position="119"/>
        <end position="213"/>
    </location>
</feature>
<dbReference type="GO" id="GO:0008237">
    <property type="term" value="F:metallopeptidase activity"/>
    <property type="evidence" value="ECO:0007669"/>
    <property type="project" value="InterPro"/>
</dbReference>
<evidence type="ECO:0000259" key="2">
    <source>
        <dbReference type="Pfam" id="PF01523"/>
    </source>
</evidence>
<dbReference type="PANTHER" id="PTHR43421:SF1">
    <property type="entry name" value="METALLOPROTEASE PMBA"/>
    <property type="match status" value="1"/>
</dbReference>
<evidence type="ECO:0000313" key="5">
    <source>
        <dbReference type="EMBL" id="ANW97570.1"/>
    </source>
</evidence>
<dbReference type="PANTHER" id="PTHR43421">
    <property type="entry name" value="METALLOPROTEASE PMBA"/>
    <property type="match status" value="1"/>
</dbReference>
<dbReference type="SUPFAM" id="SSF111283">
    <property type="entry name" value="Putative modulator of DNA gyrase, PmbA/TldD"/>
    <property type="match status" value="1"/>
</dbReference>
<sequence length="457" mass="49881">MDFIDRYKKAVSNLPENIKEAEVDIERKKSILIGVSGGQIVKSADSDVTSVYVRASSEKTGYAYTEDLDEEPDKVILKAYNNGIVSDVSKRDVINAPETAFNSGNAPKFEKYFGESGVKYSGIIEKALLLEKIVRDAVPSLRSSYAGIRVDTFSSRVINSKGVDVFFERNVYYAQIKITAELHGENVDAEASVSSGSLERLDFDSLTDRVKDFLRTKMEPGTFRPGEYPVVLSPNVGVNIMMTAWQLFSGFKYCDGSTALKGRLGEVIGSPALSIIDTPFHNSTGYCFPFDCEGTPGRETILVDNGKFTGLMHNLFSASQLNAEPTGNAGRVALLTGNIPTEIIVTPKICYIKPGTRPAGEMLQSMGDGVYITESYDIFHSINIGSGDFAIPCRGIVIKDGKPYRSVSALTICGNLTELFGNVEETGNDLLIDEFLLRSYCVGSPSIRLTKLQVNGK</sequence>
<dbReference type="GO" id="GO:0005829">
    <property type="term" value="C:cytosol"/>
    <property type="evidence" value="ECO:0007669"/>
    <property type="project" value="TreeGrafter"/>
</dbReference>
<dbReference type="InterPro" id="IPR036059">
    <property type="entry name" value="TldD/PmbA_sf"/>
</dbReference>